<dbReference type="Pfam" id="PF14903">
    <property type="entry name" value="WG_beta_rep"/>
    <property type="match status" value="2"/>
</dbReference>
<organism evidence="2 3">
    <name type="scientific">Chryseobacterium pennae</name>
    <dbReference type="NCBI Taxonomy" id="2258962"/>
    <lineage>
        <taxon>Bacteria</taxon>
        <taxon>Pseudomonadati</taxon>
        <taxon>Bacteroidota</taxon>
        <taxon>Flavobacteriia</taxon>
        <taxon>Flavobacteriales</taxon>
        <taxon>Weeksellaceae</taxon>
        <taxon>Chryseobacterium group</taxon>
        <taxon>Chryseobacterium</taxon>
    </lineage>
</organism>
<evidence type="ECO:0000313" key="2">
    <source>
        <dbReference type="EMBL" id="REC61956.1"/>
    </source>
</evidence>
<feature type="signal peptide" evidence="1">
    <location>
        <begin position="1"/>
        <end position="21"/>
    </location>
</feature>
<dbReference type="Proteomes" id="UP000256686">
    <property type="component" value="Unassembled WGS sequence"/>
</dbReference>
<protein>
    <recommendedName>
        <fullName evidence="4">WG repeat-containing protein</fullName>
    </recommendedName>
</protein>
<dbReference type="InterPro" id="IPR032774">
    <property type="entry name" value="WG_beta_rep"/>
</dbReference>
<evidence type="ECO:0000256" key="1">
    <source>
        <dbReference type="SAM" id="SignalP"/>
    </source>
</evidence>
<dbReference type="PANTHER" id="PTHR37841:SF1">
    <property type="entry name" value="DUF3298 DOMAIN-CONTAINING PROTEIN"/>
    <property type="match status" value="1"/>
</dbReference>
<gene>
    <name evidence="2" type="ORF">DRF65_13090</name>
</gene>
<dbReference type="RefSeq" id="WP_115971212.1">
    <property type="nucleotide sequence ID" value="NZ_QNVT01000011.1"/>
</dbReference>
<reference evidence="3" key="1">
    <citation type="submission" date="2018-06" db="EMBL/GenBank/DDBJ databases">
        <authorList>
            <person name="Lum Nde A."/>
            <person name="Hugo C."/>
        </authorList>
    </citation>
    <scope>NUCLEOTIDE SEQUENCE [LARGE SCALE GENOMIC DNA]</scope>
    <source>
        <strain evidence="3">1_F178</strain>
    </source>
</reference>
<dbReference type="AlphaFoldDB" id="A0A3D9C8P7"/>
<keyword evidence="3" id="KW-1185">Reference proteome</keyword>
<evidence type="ECO:0000313" key="3">
    <source>
        <dbReference type="Proteomes" id="UP000256686"/>
    </source>
</evidence>
<feature type="chain" id="PRO_5017691748" description="WG repeat-containing protein" evidence="1">
    <location>
        <begin position="22"/>
        <end position="287"/>
    </location>
</feature>
<dbReference type="PANTHER" id="PTHR37841">
    <property type="entry name" value="GLR2918 PROTEIN"/>
    <property type="match status" value="1"/>
</dbReference>
<comment type="caution">
    <text evidence="2">The sequence shown here is derived from an EMBL/GenBank/DDBJ whole genome shotgun (WGS) entry which is preliminary data.</text>
</comment>
<dbReference type="EMBL" id="QNVT01000011">
    <property type="protein sequence ID" value="REC61956.1"/>
    <property type="molecule type" value="Genomic_DNA"/>
</dbReference>
<name>A0A3D9C8P7_9FLAO</name>
<keyword evidence="1" id="KW-0732">Signal</keyword>
<sequence>MKKITASLLLSASFLMLNAQKYDELYPISKSNGYIGYYLSDGTNVVPPQFCSATYNTDGYYLVSKADHEYDESGRRKEEHVPGTEKYGILNSKGEWVIGLDNTYSSIGLSNGFIKVTKNDLDGIVNDKNEILVPIEYEDLDPMYSTLIEAKKNGKKGIIDIQNKTLVPFLYDEIHGFHFMNDKKQYYSIVRIGDQYGVIDKNGKYIIKLSDIELVSLTDTAIIIRKNGLFGLSDFQMKTILPLEYNDAYLYGQELFFQKNDVNYYFSPTGKLLRKEKTETEPEKKTD</sequence>
<evidence type="ECO:0008006" key="4">
    <source>
        <dbReference type="Google" id="ProtNLM"/>
    </source>
</evidence>
<accession>A0A3D9C8P7</accession>
<proteinExistence type="predicted"/>